<dbReference type="AlphaFoldDB" id="A0A0N4YRJ6"/>
<protein>
    <submittedName>
        <fullName evidence="2 4">Uncharacterized protein</fullName>
    </submittedName>
</protein>
<evidence type="ECO:0000313" key="4">
    <source>
        <dbReference type="WBParaSite" id="NBR_0001986801-mRNA-1"/>
    </source>
</evidence>
<dbReference type="WBParaSite" id="NBR_0001986801-mRNA-1">
    <property type="protein sequence ID" value="NBR_0001986801-mRNA-1"/>
    <property type="gene ID" value="NBR_0001986801"/>
</dbReference>
<name>A0A0N4YRJ6_NIPBR</name>
<evidence type="ECO:0000313" key="2">
    <source>
        <dbReference type="EMBL" id="VDL83605.1"/>
    </source>
</evidence>
<evidence type="ECO:0000313" key="3">
    <source>
        <dbReference type="Proteomes" id="UP000271162"/>
    </source>
</evidence>
<gene>
    <name evidence="2" type="ORF">NBR_LOCUS19869</name>
</gene>
<reference evidence="4" key="1">
    <citation type="submission" date="2017-02" db="UniProtKB">
        <authorList>
            <consortium name="WormBaseParasite"/>
        </authorList>
    </citation>
    <scope>IDENTIFICATION</scope>
</reference>
<proteinExistence type="predicted"/>
<feature type="region of interest" description="Disordered" evidence="1">
    <location>
        <begin position="1"/>
        <end position="20"/>
    </location>
</feature>
<evidence type="ECO:0000256" key="1">
    <source>
        <dbReference type="SAM" id="MobiDB-lite"/>
    </source>
</evidence>
<reference evidence="2 3" key="2">
    <citation type="submission" date="2018-11" db="EMBL/GenBank/DDBJ databases">
        <authorList>
            <consortium name="Pathogen Informatics"/>
        </authorList>
    </citation>
    <scope>NUCLEOTIDE SEQUENCE [LARGE SCALE GENOMIC DNA]</scope>
</reference>
<organism evidence="4">
    <name type="scientific">Nippostrongylus brasiliensis</name>
    <name type="common">Rat hookworm</name>
    <dbReference type="NCBI Taxonomy" id="27835"/>
    <lineage>
        <taxon>Eukaryota</taxon>
        <taxon>Metazoa</taxon>
        <taxon>Ecdysozoa</taxon>
        <taxon>Nematoda</taxon>
        <taxon>Chromadorea</taxon>
        <taxon>Rhabditida</taxon>
        <taxon>Rhabditina</taxon>
        <taxon>Rhabditomorpha</taxon>
        <taxon>Strongyloidea</taxon>
        <taxon>Heligmosomidae</taxon>
        <taxon>Nippostrongylus</taxon>
    </lineage>
</organism>
<dbReference type="STRING" id="27835.A0A0N4YRJ6"/>
<dbReference type="Proteomes" id="UP000271162">
    <property type="component" value="Unassembled WGS sequence"/>
</dbReference>
<keyword evidence="3" id="KW-1185">Reference proteome</keyword>
<accession>A0A0N4YRJ6</accession>
<dbReference type="EMBL" id="UYSL01024572">
    <property type="protein sequence ID" value="VDL83605.1"/>
    <property type="molecule type" value="Genomic_DNA"/>
</dbReference>
<sequence>MDLGFPPVCSPPPDEVAASVPTEACGERFRRRTMSDAAHSGFTLNGGNKRHSGVLVIFPHSPSAHGEYLHSTPAPVSKRHSSYFSGTPASKSFEGALNFY</sequence>